<accession>A0A810L353</accession>
<sequence>MIGTVTRIRRYPVKSMLGEDLPAGTVGSGGLAGDRAFAVLDGSGAVGSAKHPRKWGPLLACRASQGGDSRVDVVLPDGSAHVAGAAELDQRLSELLGRPARMSDQPPRQARLERAVPDYDGGAPQSALADSVLDATGTRVTSVGIAAGSFLDFGALHAVTTSTLQTLRGRAPGPDFDPRRFRPNLVIDTGSVEGFPEDEWPGRRIRIGETVLEAIVPTPRCVVPTLAHGELPADPTLMRAVAREHRIPVLTLGSLTCVGVYLKVLTAGPVRVGDPVTMQ</sequence>
<dbReference type="EMBL" id="AP023354">
    <property type="protein sequence ID" value="BCJ28588.1"/>
    <property type="molecule type" value="Genomic_DNA"/>
</dbReference>
<evidence type="ECO:0000259" key="1">
    <source>
        <dbReference type="PROSITE" id="PS51340"/>
    </source>
</evidence>
<dbReference type="InterPro" id="IPR005302">
    <property type="entry name" value="MoCF_Sase_C"/>
</dbReference>
<dbReference type="GO" id="GO:0030151">
    <property type="term" value="F:molybdenum ion binding"/>
    <property type="evidence" value="ECO:0007669"/>
    <property type="project" value="InterPro"/>
</dbReference>
<dbReference type="AlphaFoldDB" id="A0A810L353"/>
<dbReference type="Pfam" id="PF03473">
    <property type="entry name" value="MOSC"/>
    <property type="match status" value="1"/>
</dbReference>
<proteinExistence type="predicted"/>
<dbReference type="Proteomes" id="UP000680750">
    <property type="component" value="Chromosome"/>
</dbReference>
<dbReference type="SUPFAM" id="SSF50800">
    <property type="entry name" value="PK beta-barrel domain-like"/>
    <property type="match status" value="1"/>
</dbReference>
<gene>
    <name evidence="2" type="ORF">Asera_26960</name>
</gene>
<dbReference type="GO" id="GO:0003824">
    <property type="term" value="F:catalytic activity"/>
    <property type="evidence" value="ECO:0007669"/>
    <property type="project" value="InterPro"/>
</dbReference>
<organism evidence="2 3">
    <name type="scientific">Actinocatenispora sera</name>
    <dbReference type="NCBI Taxonomy" id="390989"/>
    <lineage>
        <taxon>Bacteria</taxon>
        <taxon>Bacillati</taxon>
        <taxon>Actinomycetota</taxon>
        <taxon>Actinomycetes</taxon>
        <taxon>Micromonosporales</taxon>
        <taxon>Micromonosporaceae</taxon>
        <taxon>Actinocatenispora</taxon>
    </lineage>
</organism>
<evidence type="ECO:0000313" key="3">
    <source>
        <dbReference type="Proteomes" id="UP000680750"/>
    </source>
</evidence>
<dbReference type="InterPro" id="IPR005303">
    <property type="entry name" value="MOCOS_middle"/>
</dbReference>
<reference evidence="2" key="1">
    <citation type="submission" date="2020-08" db="EMBL/GenBank/DDBJ databases">
        <title>Whole genome shotgun sequence of Actinocatenispora sera NBRC 101916.</title>
        <authorList>
            <person name="Komaki H."/>
            <person name="Tamura T."/>
        </authorList>
    </citation>
    <scope>NUCLEOTIDE SEQUENCE</scope>
    <source>
        <strain evidence="2">NBRC 101916</strain>
    </source>
</reference>
<name>A0A810L353_9ACTN</name>
<dbReference type="KEGG" id="aser:Asera_26960"/>
<keyword evidence="3" id="KW-1185">Reference proteome</keyword>
<dbReference type="GO" id="GO:0030170">
    <property type="term" value="F:pyridoxal phosphate binding"/>
    <property type="evidence" value="ECO:0007669"/>
    <property type="project" value="InterPro"/>
</dbReference>
<dbReference type="RefSeq" id="WP_035298653.1">
    <property type="nucleotide sequence ID" value="NZ_AP023354.1"/>
</dbReference>
<dbReference type="PROSITE" id="PS51340">
    <property type="entry name" value="MOSC"/>
    <property type="match status" value="1"/>
</dbReference>
<feature type="domain" description="MOSC" evidence="1">
    <location>
        <begin position="130"/>
        <end position="279"/>
    </location>
</feature>
<dbReference type="Gene3D" id="2.40.33.20">
    <property type="entry name" value="PK beta-barrel domain-like"/>
    <property type="match status" value="1"/>
</dbReference>
<dbReference type="InterPro" id="IPR011037">
    <property type="entry name" value="Pyrv_Knase-like_insert_dom_sf"/>
</dbReference>
<dbReference type="Pfam" id="PF03476">
    <property type="entry name" value="MOSC_N"/>
    <property type="match status" value="1"/>
</dbReference>
<evidence type="ECO:0000313" key="2">
    <source>
        <dbReference type="EMBL" id="BCJ28588.1"/>
    </source>
</evidence>
<protein>
    <submittedName>
        <fullName evidence="2">Molybdenum cofactor biosysynthesis protein</fullName>
    </submittedName>
</protein>